<accession>A0A1F5MJR6</accession>
<evidence type="ECO:0000256" key="3">
    <source>
        <dbReference type="ARBA" id="ARBA00023274"/>
    </source>
</evidence>
<reference evidence="7 8" key="1">
    <citation type="journal article" date="2016" name="Nat. Commun.">
        <title>Thousands of microbial genomes shed light on interconnected biogeochemical processes in an aquifer system.</title>
        <authorList>
            <person name="Anantharaman K."/>
            <person name="Brown C.T."/>
            <person name="Hug L.A."/>
            <person name="Sharon I."/>
            <person name="Castelle C.J."/>
            <person name="Probst A.J."/>
            <person name="Thomas B.C."/>
            <person name="Singh A."/>
            <person name="Wilkins M.J."/>
            <person name="Karaoz U."/>
            <person name="Brodie E.L."/>
            <person name="Williams K.H."/>
            <person name="Hubbard S.S."/>
            <person name="Banfield J.F."/>
        </authorList>
    </citation>
    <scope>NUCLEOTIDE SEQUENCE [LARGE SCALE GENOMIC DNA]</scope>
</reference>
<evidence type="ECO:0000256" key="1">
    <source>
        <dbReference type="ARBA" id="ARBA00009451"/>
    </source>
</evidence>
<dbReference type="InterPro" id="IPR047867">
    <property type="entry name" value="Ribosomal_uL22_bac/org-type"/>
</dbReference>
<comment type="caution">
    <text evidence="7">The sequence shown here is derived from an EMBL/GenBank/DDBJ whole genome shotgun (WGS) entry which is preliminary data.</text>
</comment>
<keyword evidence="3 4" id="KW-0687">Ribonucleoprotein</keyword>
<dbReference type="CDD" id="cd00336">
    <property type="entry name" value="Ribosomal_L22"/>
    <property type="match status" value="1"/>
</dbReference>
<gene>
    <name evidence="7" type="ORF">A3B49_02980</name>
</gene>
<keyword evidence="5" id="KW-0694">RNA-binding</keyword>
<dbReference type="InterPro" id="IPR001063">
    <property type="entry name" value="Ribosomal_uL22"/>
</dbReference>
<evidence type="ECO:0000313" key="7">
    <source>
        <dbReference type="EMBL" id="OGE65627.1"/>
    </source>
</evidence>
<evidence type="ECO:0000256" key="4">
    <source>
        <dbReference type="RuleBase" id="RU004005"/>
    </source>
</evidence>
<proteinExistence type="inferred from homology"/>
<comment type="function">
    <text evidence="6">This protein binds specifically to 23S rRNA; its binding is stimulated by other ribosomal proteins, e.g., L4, L17, and L20. It is important during the early stages of 50S assembly. It makes multiple contacts with different domains of the 23S rRNA in the assembled 50S subunit and ribosome.</text>
</comment>
<evidence type="ECO:0000256" key="5">
    <source>
        <dbReference type="RuleBase" id="RU004006"/>
    </source>
</evidence>
<name>A0A1F5MJR6_9BACT</name>
<sequence length="113" mass="12663">MEFMHIQKNIHTSPRKLRLVADMVRGMSPDKAVVALQFTQKSAALPLAKAIQTALANAKNTNPNLEGLIFKSLEVNEGLRMKRMRAAGRSHRQPYQRKTSQIKVILTDVKGVI</sequence>
<dbReference type="AlphaFoldDB" id="A0A1F5MJR6"/>
<dbReference type="GO" id="GO:0003735">
    <property type="term" value="F:structural constituent of ribosome"/>
    <property type="evidence" value="ECO:0007669"/>
    <property type="project" value="InterPro"/>
</dbReference>
<dbReference type="EMBL" id="MFDO01000015">
    <property type="protein sequence ID" value="OGE65627.1"/>
    <property type="molecule type" value="Genomic_DNA"/>
</dbReference>
<dbReference type="PANTHER" id="PTHR13501">
    <property type="entry name" value="CHLOROPLAST 50S RIBOSOMAL PROTEIN L22-RELATED"/>
    <property type="match status" value="1"/>
</dbReference>
<organism evidence="7 8">
    <name type="scientific">Candidatus Daviesbacteria bacterium RIFCSPLOWO2_01_FULL_40_24</name>
    <dbReference type="NCBI Taxonomy" id="1797787"/>
    <lineage>
        <taxon>Bacteria</taxon>
        <taxon>Candidatus Daviesiibacteriota</taxon>
    </lineage>
</organism>
<protein>
    <recommendedName>
        <fullName evidence="6">50S ribosomal protein L22</fullName>
    </recommendedName>
</protein>
<dbReference type="PANTHER" id="PTHR13501:SF8">
    <property type="entry name" value="LARGE RIBOSOMAL SUBUNIT PROTEIN UL22M"/>
    <property type="match status" value="1"/>
</dbReference>
<evidence type="ECO:0000256" key="2">
    <source>
        <dbReference type="ARBA" id="ARBA00022980"/>
    </source>
</evidence>
<dbReference type="Pfam" id="PF00237">
    <property type="entry name" value="Ribosomal_L22"/>
    <property type="match status" value="1"/>
</dbReference>
<comment type="similarity">
    <text evidence="1 4">Belongs to the universal ribosomal protein uL22 family.</text>
</comment>
<dbReference type="Proteomes" id="UP000178017">
    <property type="component" value="Unassembled WGS sequence"/>
</dbReference>
<dbReference type="SUPFAM" id="SSF54843">
    <property type="entry name" value="Ribosomal protein L22"/>
    <property type="match status" value="1"/>
</dbReference>
<dbReference type="Gene3D" id="3.90.470.10">
    <property type="entry name" value="Ribosomal protein L22/L17"/>
    <property type="match status" value="1"/>
</dbReference>
<dbReference type="GO" id="GO:0019843">
    <property type="term" value="F:rRNA binding"/>
    <property type="evidence" value="ECO:0007669"/>
    <property type="project" value="UniProtKB-KW"/>
</dbReference>
<dbReference type="GO" id="GO:0022625">
    <property type="term" value="C:cytosolic large ribosomal subunit"/>
    <property type="evidence" value="ECO:0007669"/>
    <property type="project" value="TreeGrafter"/>
</dbReference>
<keyword evidence="5" id="KW-0699">rRNA-binding</keyword>
<evidence type="ECO:0000313" key="8">
    <source>
        <dbReference type="Proteomes" id="UP000178017"/>
    </source>
</evidence>
<dbReference type="GO" id="GO:0006412">
    <property type="term" value="P:translation"/>
    <property type="evidence" value="ECO:0007669"/>
    <property type="project" value="InterPro"/>
</dbReference>
<keyword evidence="2 4" id="KW-0689">Ribosomal protein</keyword>
<evidence type="ECO:0000256" key="6">
    <source>
        <dbReference type="RuleBase" id="RU004008"/>
    </source>
</evidence>
<dbReference type="InterPro" id="IPR036394">
    <property type="entry name" value="Ribosomal_uL22_sf"/>
</dbReference>
<comment type="subunit">
    <text evidence="5">Part of the 50S ribosomal subunit.</text>
</comment>